<evidence type="ECO:0000313" key="9">
    <source>
        <dbReference type="EMBL" id="GCL61697.1"/>
    </source>
</evidence>
<dbReference type="PANTHER" id="PTHR30269:SF37">
    <property type="entry name" value="MEMBRANE TRANSPORTER PROTEIN"/>
    <property type="match status" value="1"/>
</dbReference>
<dbReference type="PANTHER" id="PTHR30269">
    <property type="entry name" value="TRANSMEMBRANE PROTEIN YFCA"/>
    <property type="match status" value="1"/>
</dbReference>
<proteinExistence type="inferred from homology"/>
<feature type="transmembrane region" description="Helical" evidence="8">
    <location>
        <begin position="228"/>
        <end position="248"/>
    </location>
</feature>
<feature type="transmembrane region" description="Helical" evidence="8">
    <location>
        <begin position="73"/>
        <end position="93"/>
    </location>
</feature>
<evidence type="ECO:0000256" key="1">
    <source>
        <dbReference type="ARBA" id="ARBA00004651"/>
    </source>
</evidence>
<dbReference type="AlphaFoldDB" id="A0A480AMV3"/>
<evidence type="ECO:0000313" key="10">
    <source>
        <dbReference type="Proteomes" id="UP000301751"/>
    </source>
</evidence>
<dbReference type="GO" id="GO:0005886">
    <property type="term" value="C:plasma membrane"/>
    <property type="evidence" value="ECO:0007669"/>
    <property type="project" value="UniProtKB-SubCell"/>
</dbReference>
<protein>
    <recommendedName>
        <fullName evidence="8">Probable membrane transporter protein</fullName>
    </recommendedName>
</protein>
<dbReference type="EMBL" id="BJCL01000001">
    <property type="protein sequence ID" value="GCL61697.1"/>
    <property type="molecule type" value="Genomic_DNA"/>
</dbReference>
<sequence>MSTDQLLLLALGAALGGFVQGISGFAFGMVAMSIWAWGIDPKLAVMLSVAGGLSGQILSTFTVRRALSLGTLWPYLAGALVGIPLGLVLLPLVDVHGFRLGLGVVLLVFCPLMLLAERLPAFTRGGRGADGLVGMVGGVMGGLGGFTGIAPSLWTTLRRYDKDVQRGVLQNFNLAALAATMAGHIASGNADARLLPALAVVLPALIIPSVLGVRVYRGLSPQAFRRVVLLLLIASGGVLVAGSAGHFLRAG</sequence>
<keyword evidence="7 8" id="KW-0472">Membrane</keyword>
<dbReference type="Pfam" id="PF01925">
    <property type="entry name" value="TauE"/>
    <property type="match status" value="1"/>
</dbReference>
<keyword evidence="5 8" id="KW-0812">Transmembrane</keyword>
<gene>
    <name evidence="9" type="ORF">AQPW35_07780</name>
</gene>
<comment type="similarity">
    <text evidence="2 8">Belongs to the 4-toluene sulfonate uptake permease (TSUP) (TC 2.A.102) family.</text>
</comment>
<reference evidence="10" key="1">
    <citation type="submission" date="2019-03" db="EMBL/GenBank/DDBJ databases">
        <title>Aquabacterium pictum sp.nov., the first bacteriochlorophyll a-containing freshwater bacterium in the genus Aquabacterium of the class Betaproteobacteria.</title>
        <authorList>
            <person name="Hirose S."/>
            <person name="Tank M."/>
            <person name="Hara E."/>
            <person name="Tamaki H."/>
            <person name="Takaichi S."/>
            <person name="Haruta S."/>
            <person name="Hanada S."/>
        </authorList>
    </citation>
    <scope>NUCLEOTIDE SEQUENCE [LARGE SCALE GENOMIC DNA]</scope>
    <source>
        <strain evidence="10">W35</strain>
    </source>
</reference>
<evidence type="ECO:0000256" key="5">
    <source>
        <dbReference type="ARBA" id="ARBA00022692"/>
    </source>
</evidence>
<dbReference type="Proteomes" id="UP000301751">
    <property type="component" value="Unassembled WGS sequence"/>
</dbReference>
<accession>A0A480AMV3</accession>
<feature type="transmembrane region" description="Helical" evidence="8">
    <location>
        <begin position="194"/>
        <end position="216"/>
    </location>
</feature>
<keyword evidence="3" id="KW-0813">Transport</keyword>
<evidence type="ECO:0000256" key="4">
    <source>
        <dbReference type="ARBA" id="ARBA00022475"/>
    </source>
</evidence>
<organism evidence="9 10">
    <name type="scientific">Pseudaquabacterium pictum</name>
    <dbReference type="NCBI Taxonomy" id="2315236"/>
    <lineage>
        <taxon>Bacteria</taxon>
        <taxon>Pseudomonadati</taxon>
        <taxon>Pseudomonadota</taxon>
        <taxon>Betaproteobacteria</taxon>
        <taxon>Burkholderiales</taxon>
        <taxon>Sphaerotilaceae</taxon>
        <taxon>Pseudaquabacterium</taxon>
    </lineage>
</organism>
<dbReference type="OrthoDB" id="8717848at2"/>
<dbReference type="InterPro" id="IPR052017">
    <property type="entry name" value="TSUP"/>
</dbReference>
<dbReference type="RefSeq" id="WP_137731421.1">
    <property type="nucleotide sequence ID" value="NZ_BJCL01000001.1"/>
</dbReference>
<keyword evidence="6 8" id="KW-1133">Transmembrane helix</keyword>
<feature type="transmembrane region" description="Helical" evidence="8">
    <location>
        <begin position="168"/>
        <end position="188"/>
    </location>
</feature>
<keyword evidence="10" id="KW-1185">Reference proteome</keyword>
<evidence type="ECO:0000256" key="7">
    <source>
        <dbReference type="ARBA" id="ARBA00023136"/>
    </source>
</evidence>
<keyword evidence="4 8" id="KW-1003">Cell membrane</keyword>
<feature type="transmembrane region" description="Helical" evidence="8">
    <location>
        <begin position="100"/>
        <end position="119"/>
    </location>
</feature>
<dbReference type="InterPro" id="IPR002781">
    <property type="entry name" value="TM_pro_TauE-like"/>
</dbReference>
<feature type="transmembrane region" description="Helical" evidence="8">
    <location>
        <begin position="131"/>
        <end position="156"/>
    </location>
</feature>
<evidence type="ECO:0000256" key="2">
    <source>
        <dbReference type="ARBA" id="ARBA00009142"/>
    </source>
</evidence>
<comment type="caution">
    <text evidence="9">The sequence shown here is derived from an EMBL/GenBank/DDBJ whole genome shotgun (WGS) entry which is preliminary data.</text>
</comment>
<name>A0A480AMV3_9BURK</name>
<evidence type="ECO:0000256" key="8">
    <source>
        <dbReference type="RuleBase" id="RU363041"/>
    </source>
</evidence>
<comment type="subcellular location">
    <subcellularLocation>
        <location evidence="1 8">Cell membrane</location>
        <topology evidence="1 8">Multi-pass membrane protein</topology>
    </subcellularLocation>
</comment>
<evidence type="ECO:0000256" key="3">
    <source>
        <dbReference type="ARBA" id="ARBA00022448"/>
    </source>
</evidence>
<evidence type="ECO:0000256" key="6">
    <source>
        <dbReference type="ARBA" id="ARBA00022989"/>
    </source>
</evidence>
<feature type="transmembrane region" description="Helical" evidence="8">
    <location>
        <begin position="6"/>
        <end position="31"/>
    </location>
</feature>